<dbReference type="EMBL" id="BARW01030735">
    <property type="protein sequence ID" value="GAJ09152.1"/>
    <property type="molecule type" value="Genomic_DNA"/>
</dbReference>
<organism evidence="11">
    <name type="scientific">marine sediment metagenome</name>
    <dbReference type="NCBI Taxonomy" id="412755"/>
    <lineage>
        <taxon>unclassified sequences</taxon>
        <taxon>metagenomes</taxon>
        <taxon>ecological metagenomes</taxon>
    </lineage>
</organism>
<keyword evidence="7" id="KW-0067">ATP-binding</keyword>
<comment type="caution">
    <text evidence="11">The sequence shown here is derived from an EMBL/GenBank/DDBJ whole genome shotgun (WGS) entry which is preliminary data.</text>
</comment>
<dbReference type="Gene3D" id="3.40.50.300">
    <property type="entry name" value="P-loop containing nucleotide triphosphate hydrolases"/>
    <property type="match status" value="1"/>
</dbReference>
<keyword evidence="9" id="KW-0238">DNA-binding</keyword>
<feature type="non-terminal residue" evidence="11">
    <location>
        <position position="196"/>
    </location>
</feature>
<dbReference type="PANTHER" id="PTHR43152:SF3">
    <property type="entry name" value="UVRABC SYSTEM PROTEIN A"/>
    <property type="match status" value="1"/>
</dbReference>
<keyword evidence="3" id="KW-0677">Repeat</keyword>
<dbReference type="AlphaFoldDB" id="X1UZY5"/>
<dbReference type="SUPFAM" id="SSF52540">
    <property type="entry name" value="P-loop containing nucleoside triphosphate hydrolases"/>
    <property type="match status" value="1"/>
</dbReference>
<gene>
    <name evidence="11" type="ORF">S12H4_49064</name>
</gene>
<evidence type="ECO:0000256" key="6">
    <source>
        <dbReference type="ARBA" id="ARBA00022769"/>
    </source>
</evidence>
<keyword evidence="6" id="KW-0228">DNA excision</keyword>
<keyword evidence="2" id="KW-0963">Cytoplasm</keyword>
<name>X1UZY5_9ZZZZ</name>
<sequence>MKNTIMLRGVRVHNLKNINLDIPLNKFIVVTGVSGSGKSSLAFDTLYAEGQRRYIESLSSYARQFLERMEKPDADLIEGITPAIAIQQKAVTKNPRSTVATVTEIYDFLRVLFARIGTVHCIKCGQPVKRDTVDAIVETLYTLPPKTKIWISFSWPLKKGTAALKKGGFFRIIHRNKIMNLNDVKLEKRKKIDILV</sequence>
<keyword evidence="5" id="KW-0227">DNA damage</keyword>
<dbReference type="GO" id="GO:0003677">
    <property type="term" value="F:DNA binding"/>
    <property type="evidence" value="ECO:0007669"/>
    <property type="project" value="UniProtKB-KW"/>
</dbReference>
<keyword evidence="8" id="KW-0267">Excision nuclease</keyword>
<evidence type="ECO:0000256" key="8">
    <source>
        <dbReference type="ARBA" id="ARBA00022881"/>
    </source>
</evidence>
<evidence type="ECO:0000256" key="3">
    <source>
        <dbReference type="ARBA" id="ARBA00022737"/>
    </source>
</evidence>
<dbReference type="InterPro" id="IPR027417">
    <property type="entry name" value="P-loop_NTPase"/>
</dbReference>
<dbReference type="GO" id="GO:0005737">
    <property type="term" value="C:cytoplasm"/>
    <property type="evidence" value="ECO:0007669"/>
    <property type="project" value="UniProtKB-SubCell"/>
</dbReference>
<accession>X1UZY5</accession>
<keyword evidence="4" id="KW-0547">Nucleotide-binding</keyword>
<dbReference type="GO" id="GO:0005524">
    <property type="term" value="F:ATP binding"/>
    <property type="evidence" value="ECO:0007669"/>
    <property type="project" value="UniProtKB-KW"/>
</dbReference>
<evidence type="ECO:0008006" key="12">
    <source>
        <dbReference type="Google" id="ProtNLM"/>
    </source>
</evidence>
<evidence type="ECO:0000313" key="11">
    <source>
        <dbReference type="EMBL" id="GAJ09152.1"/>
    </source>
</evidence>
<protein>
    <recommendedName>
        <fullName evidence="12">UvrA interaction domain-containing protein</fullName>
    </recommendedName>
</protein>
<evidence type="ECO:0000256" key="9">
    <source>
        <dbReference type="ARBA" id="ARBA00023125"/>
    </source>
</evidence>
<reference evidence="11" key="1">
    <citation type="journal article" date="2014" name="Front. Microbiol.">
        <title>High frequency of phylogenetically diverse reductive dehalogenase-homologous genes in deep subseafloor sedimentary metagenomes.</title>
        <authorList>
            <person name="Kawai M."/>
            <person name="Futagami T."/>
            <person name="Toyoda A."/>
            <person name="Takaki Y."/>
            <person name="Nishi S."/>
            <person name="Hori S."/>
            <person name="Arai W."/>
            <person name="Tsubouchi T."/>
            <person name="Morono Y."/>
            <person name="Uchiyama I."/>
            <person name="Ito T."/>
            <person name="Fujiyama A."/>
            <person name="Inagaki F."/>
            <person name="Takami H."/>
        </authorList>
    </citation>
    <scope>NUCLEOTIDE SEQUENCE</scope>
    <source>
        <strain evidence="11">Expedition CK06-06</strain>
    </source>
</reference>
<evidence type="ECO:0000256" key="10">
    <source>
        <dbReference type="ARBA" id="ARBA00023204"/>
    </source>
</evidence>
<evidence type="ECO:0000256" key="7">
    <source>
        <dbReference type="ARBA" id="ARBA00022840"/>
    </source>
</evidence>
<evidence type="ECO:0000256" key="2">
    <source>
        <dbReference type="ARBA" id="ARBA00022490"/>
    </source>
</evidence>
<dbReference type="PANTHER" id="PTHR43152">
    <property type="entry name" value="UVRABC SYSTEM PROTEIN A"/>
    <property type="match status" value="1"/>
</dbReference>
<dbReference type="GO" id="GO:0004518">
    <property type="term" value="F:nuclease activity"/>
    <property type="evidence" value="ECO:0007669"/>
    <property type="project" value="UniProtKB-KW"/>
</dbReference>
<proteinExistence type="predicted"/>
<evidence type="ECO:0000256" key="5">
    <source>
        <dbReference type="ARBA" id="ARBA00022763"/>
    </source>
</evidence>
<comment type="subcellular location">
    <subcellularLocation>
        <location evidence="1">Cytoplasm</location>
    </subcellularLocation>
</comment>
<keyword evidence="10" id="KW-0234">DNA repair</keyword>
<evidence type="ECO:0000256" key="4">
    <source>
        <dbReference type="ARBA" id="ARBA00022741"/>
    </source>
</evidence>
<evidence type="ECO:0000256" key="1">
    <source>
        <dbReference type="ARBA" id="ARBA00004496"/>
    </source>
</evidence>
<dbReference type="GO" id="GO:0006281">
    <property type="term" value="P:DNA repair"/>
    <property type="evidence" value="ECO:0007669"/>
    <property type="project" value="UniProtKB-KW"/>
</dbReference>